<sequence>MMSGSKQWHMGFWDAASERIVRHRVEASTHDEVTMTGCLLSQRWGSSRAARRALPSPVWVAWEVADCQAERLRVFLLDGPPALEEAALDRMREAAAMLRVQA</sequence>
<keyword evidence="2" id="KW-1185">Reference proteome</keyword>
<proteinExistence type="predicted"/>
<dbReference type="AlphaFoldDB" id="A0A6M0K7N9"/>
<protein>
    <submittedName>
        <fullName evidence="1">Uncharacterized protein</fullName>
    </submittedName>
</protein>
<evidence type="ECO:0000313" key="1">
    <source>
        <dbReference type="EMBL" id="NEV64677.1"/>
    </source>
</evidence>
<evidence type="ECO:0000313" key="2">
    <source>
        <dbReference type="Proteomes" id="UP000483379"/>
    </source>
</evidence>
<dbReference type="RefSeq" id="WP_164455648.1">
    <property type="nucleotide sequence ID" value="NZ_JAAIJQ010000104.1"/>
</dbReference>
<organism evidence="1 2">
    <name type="scientific">Thiorhodococcus minor</name>
    <dbReference type="NCBI Taxonomy" id="57489"/>
    <lineage>
        <taxon>Bacteria</taxon>
        <taxon>Pseudomonadati</taxon>
        <taxon>Pseudomonadota</taxon>
        <taxon>Gammaproteobacteria</taxon>
        <taxon>Chromatiales</taxon>
        <taxon>Chromatiaceae</taxon>
        <taxon>Thiorhodococcus</taxon>
    </lineage>
</organism>
<dbReference type="Proteomes" id="UP000483379">
    <property type="component" value="Unassembled WGS sequence"/>
</dbReference>
<comment type="caution">
    <text evidence="1">The sequence shown here is derived from an EMBL/GenBank/DDBJ whole genome shotgun (WGS) entry which is preliminary data.</text>
</comment>
<reference evidence="1 2" key="1">
    <citation type="submission" date="2020-02" db="EMBL/GenBank/DDBJ databases">
        <title>Genome sequences of Thiorhodococcus mannitoliphagus and Thiorhodococcus minor, purple sulfur photosynthetic bacteria in the gammaproteobacterial family, Chromatiaceae.</title>
        <authorList>
            <person name="Aviles F.A."/>
            <person name="Meyer T.E."/>
            <person name="Kyndt J.A."/>
        </authorList>
    </citation>
    <scope>NUCLEOTIDE SEQUENCE [LARGE SCALE GENOMIC DNA]</scope>
    <source>
        <strain evidence="1 2">DSM 11518</strain>
    </source>
</reference>
<name>A0A6M0K7N9_9GAMM</name>
<dbReference type="EMBL" id="JAAIJQ010000104">
    <property type="protein sequence ID" value="NEV64677.1"/>
    <property type="molecule type" value="Genomic_DNA"/>
</dbReference>
<gene>
    <name evidence="1" type="ORF">G3446_22880</name>
</gene>
<accession>A0A6M0K7N9</accession>